<feature type="transmembrane region" description="Helical" evidence="2">
    <location>
        <begin position="85"/>
        <end position="103"/>
    </location>
</feature>
<dbReference type="RefSeq" id="WP_189227701.1">
    <property type="nucleotide sequence ID" value="NZ_BMRG01000033.1"/>
</dbReference>
<evidence type="ECO:0000313" key="4">
    <source>
        <dbReference type="Proteomes" id="UP000639606"/>
    </source>
</evidence>
<evidence type="ECO:0000256" key="2">
    <source>
        <dbReference type="SAM" id="Phobius"/>
    </source>
</evidence>
<proteinExistence type="predicted"/>
<keyword evidence="2" id="KW-0472">Membrane</keyword>
<reference evidence="3" key="1">
    <citation type="journal article" date="2014" name="Int. J. Syst. Evol. Microbiol.">
        <title>Complete genome sequence of Corynebacterium casei LMG S-19264T (=DSM 44701T), isolated from a smear-ripened cheese.</title>
        <authorList>
            <consortium name="US DOE Joint Genome Institute (JGI-PGF)"/>
            <person name="Walter F."/>
            <person name="Albersmeier A."/>
            <person name="Kalinowski J."/>
            <person name="Ruckert C."/>
        </authorList>
    </citation>
    <scope>NUCLEOTIDE SEQUENCE</scope>
    <source>
        <strain evidence="3">JCM 3313</strain>
    </source>
</reference>
<keyword evidence="4" id="KW-1185">Reference proteome</keyword>
<evidence type="ECO:0000313" key="3">
    <source>
        <dbReference type="EMBL" id="GGP86956.1"/>
    </source>
</evidence>
<accession>A0A918AUV6</accession>
<protein>
    <submittedName>
        <fullName evidence="3">Uncharacterized protein</fullName>
    </submittedName>
</protein>
<comment type="caution">
    <text evidence="3">The sequence shown here is derived from an EMBL/GenBank/DDBJ whole genome shotgun (WGS) entry which is preliminary data.</text>
</comment>
<dbReference type="AlphaFoldDB" id="A0A918AUV6"/>
<organism evidence="3 4">
    <name type="scientific">Saccharothrix coeruleofusca</name>
    <dbReference type="NCBI Taxonomy" id="33919"/>
    <lineage>
        <taxon>Bacteria</taxon>
        <taxon>Bacillati</taxon>
        <taxon>Actinomycetota</taxon>
        <taxon>Actinomycetes</taxon>
        <taxon>Pseudonocardiales</taxon>
        <taxon>Pseudonocardiaceae</taxon>
        <taxon>Saccharothrix</taxon>
    </lineage>
</organism>
<keyword evidence="2" id="KW-1133">Transmembrane helix</keyword>
<gene>
    <name evidence="3" type="ORF">GCM10010185_70960</name>
</gene>
<feature type="region of interest" description="Disordered" evidence="1">
    <location>
        <begin position="1"/>
        <end position="29"/>
    </location>
</feature>
<dbReference type="Proteomes" id="UP000639606">
    <property type="component" value="Unassembled WGS sequence"/>
</dbReference>
<reference evidence="3" key="2">
    <citation type="submission" date="2020-09" db="EMBL/GenBank/DDBJ databases">
        <authorList>
            <person name="Sun Q."/>
            <person name="Ohkuma M."/>
        </authorList>
    </citation>
    <scope>NUCLEOTIDE SEQUENCE</scope>
    <source>
        <strain evidence="3">JCM 3313</strain>
    </source>
</reference>
<keyword evidence="2" id="KW-0812">Transmembrane</keyword>
<sequence>MSGSARPPAGPDVAEGTWTGREDRAGTGELISLRPTPEQTQKWTMQSRVLWGVGATFFGTLLAVLAAVGLGWITQDFGSELARMILPSVLGSASTIIGVLFVAGKQEK</sequence>
<feature type="transmembrane region" description="Helical" evidence="2">
    <location>
        <begin position="49"/>
        <end position="73"/>
    </location>
</feature>
<evidence type="ECO:0000256" key="1">
    <source>
        <dbReference type="SAM" id="MobiDB-lite"/>
    </source>
</evidence>
<dbReference type="EMBL" id="BMRG01000033">
    <property type="protein sequence ID" value="GGP86956.1"/>
    <property type="molecule type" value="Genomic_DNA"/>
</dbReference>
<name>A0A918AUV6_9PSEU</name>